<keyword evidence="1" id="KW-0812">Transmembrane</keyword>
<sequence length="42" mass="4843">MLNCWAVCSELKTALFCGLKCHVCTLISTIYLFILFIYIILK</sequence>
<name>A0A0E9S8Z2_ANGAN</name>
<accession>A0A0E9S8Z2</accession>
<evidence type="ECO:0000256" key="1">
    <source>
        <dbReference type="SAM" id="Phobius"/>
    </source>
</evidence>
<organism evidence="2">
    <name type="scientific">Anguilla anguilla</name>
    <name type="common">European freshwater eel</name>
    <name type="synonym">Muraena anguilla</name>
    <dbReference type="NCBI Taxonomy" id="7936"/>
    <lineage>
        <taxon>Eukaryota</taxon>
        <taxon>Metazoa</taxon>
        <taxon>Chordata</taxon>
        <taxon>Craniata</taxon>
        <taxon>Vertebrata</taxon>
        <taxon>Euteleostomi</taxon>
        <taxon>Actinopterygii</taxon>
        <taxon>Neopterygii</taxon>
        <taxon>Teleostei</taxon>
        <taxon>Anguilliformes</taxon>
        <taxon>Anguillidae</taxon>
        <taxon>Anguilla</taxon>
    </lineage>
</organism>
<reference evidence="2" key="1">
    <citation type="submission" date="2014-11" db="EMBL/GenBank/DDBJ databases">
        <authorList>
            <person name="Amaro Gonzalez C."/>
        </authorList>
    </citation>
    <scope>NUCLEOTIDE SEQUENCE</scope>
</reference>
<feature type="transmembrane region" description="Helical" evidence="1">
    <location>
        <begin position="21"/>
        <end position="41"/>
    </location>
</feature>
<protein>
    <submittedName>
        <fullName evidence="2">Uncharacterized protein</fullName>
    </submittedName>
</protein>
<proteinExistence type="predicted"/>
<reference evidence="2" key="2">
    <citation type="journal article" date="2015" name="Fish Shellfish Immunol.">
        <title>Early steps in the European eel (Anguilla anguilla)-Vibrio vulnificus interaction in the gills: Role of the RtxA13 toxin.</title>
        <authorList>
            <person name="Callol A."/>
            <person name="Pajuelo D."/>
            <person name="Ebbesson L."/>
            <person name="Teles M."/>
            <person name="MacKenzie S."/>
            <person name="Amaro C."/>
        </authorList>
    </citation>
    <scope>NUCLEOTIDE SEQUENCE</scope>
</reference>
<evidence type="ECO:0000313" key="2">
    <source>
        <dbReference type="EMBL" id="JAH37854.1"/>
    </source>
</evidence>
<keyword evidence="1" id="KW-0472">Membrane</keyword>
<keyword evidence="1" id="KW-1133">Transmembrane helix</keyword>
<dbReference type="AlphaFoldDB" id="A0A0E9S8Z2"/>
<dbReference type="EMBL" id="GBXM01070723">
    <property type="protein sequence ID" value="JAH37854.1"/>
    <property type="molecule type" value="Transcribed_RNA"/>
</dbReference>